<feature type="coiled-coil region" evidence="1">
    <location>
        <begin position="6"/>
        <end position="33"/>
    </location>
</feature>
<accession>A0A239XP08</accession>
<dbReference type="OrthoDB" id="2224127at2"/>
<protein>
    <submittedName>
        <fullName evidence="2">Uncharacterized protein</fullName>
    </submittedName>
</protein>
<proteinExistence type="predicted"/>
<sequence>MDNSEKNKLSSEIKQLEMKRNRLLEQIKEAEQWEGAAWDSYYAVADHVKALEKKQEIGKNYWDSSQRAIKSHFDFVADQANKVKKVLAKKRYDLLDEEIDKLMNEVRELADVLGIEIDELPLDFPFFALTAEVVDE</sequence>
<name>A0A239XP08_STRAI</name>
<feature type="coiled-coil region" evidence="1">
    <location>
        <begin position="85"/>
        <end position="112"/>
    </location>
</feature>
<dbReference type="AlphaFoldDB" id="A0A239XP08"/>
<evidence type="ECO:0000313" key="2">
    <source>
        <dbReference type="EMBL" id="SNV47638.1"/>
    </source>
</evidence>
<gene>
    <name evidence="2" type="ORF">SAMEA4504048_02395</name>
</gene>
<dbReference type="KEGG" id="saco:SAME_02395"/>
<organism evidence="2 3">
    <name type="scientific">Streptococcus acidominimus</name>
    <dbReference type="NCBI Taxonomy" id="1326"/>
    <lineage>
        <taxon>Bacteria</taxon>
        <taxon>Bacillati</taxon>
        <taxon>Bacillota</taxon>
        <taxon>Bacilli</taxon>
        <taxon>Lactobacillales</taxon>
        <taxon>Streptococcaceae</taxon>
        <taxon>Streptococcus</taxon>
    </lineage>
</organism>
<dbReference type="EMBL" id="LT906454">
    <property type="protein sequence ID" value="SNV47638.1"/>
    <property type="molecule type" value="Genomic_DNA"/>
</dbReference>
<dbReference type="Proteomes" id="UP000215144">
    <property type="component" value="Chromosome 1"/>
</dbReference>
<evidence type="ECO:0000256" key="1">
    <source>
        <dbReference type="SAM" id="Coils"/>
    </source>
</evidence>
<dbReference type="RefSeq" id="WP_095123636.1">
    <property type="nucleotide sequence ID" value="NZ_LT906454.1"/>
</dbReference>
<evidence type="ECO:0000313" key="3">
    <source>
        <dbReference type="Proteomes" id="UP000215144"/>
    </source>
</evidence>
<reference evidence="2 3" key="1">
    <citation type="submission" date="2017-06" db="EMBL/GenBank/DDBJ databases">
        <authorList>
            <consortium name="Pathogen Informatics"/>
        </authorList>
    </citation>
    <scope>NUCLEOTIDE SEQUENCE [LARGE SCALE GENOMIC DNA]</scope>
    <source>
        <strain evidence="2 3">NCTC11291</strain>
    </source>
</reference>
<keyword evidence="1" id="KW-0175">Coiled coil</keyword>